<gene>
    <name evidence="2" type="ORF">DDZ13_14140</name>
</gene>
<dbReference type="PANTHER" id="PTHR36114">
    <property type="entry name" value="16.7 KDA PROTEIN IN WHIE LOCUS"/>
    <property type="match status" value="1"/>
</dbReference>
<evidence type="ECO:0000313" key="2">
    <source>
        <dbReference type="EMBL" id="PXA03075.1"/>
    </source>
</evidence>
<dbReference type="PANTHER" id="PTHR36114:SF8">
    <property type="entry name" value="CUPIN TYPE-1 DOMAIN-CONTAINING PROTEIN"/>
    <property type="match status" value="1"/>
</dbReference>
<dbReference type="Proteomes" id="UP000247099">
    <property type="component" value="Unassembled WGS sequence"/>
</dbReference>
<comment type="caution">
    <text evidence="2">The sequence shown here is derived from an EMBL/GenBank/DDBJ whole genome shotgun (WGS) entry which is preliminary data.</text>
</comment>
<dbReference type="Pfam" id="PF07883">
    <property type="entry name" value="Cupin_2"/>
    <property type="match status" value="1"/>
</dbReference>
<name>A0A317ZCY4_9BACT</name>
<dbReference type="InParanoid" id="A0A317ZCY4"/>
<dbReference type="OrthoDB" id="6058at2"/>
<dbReference type="SUPFAM" id="SSF51182">
    <property type="entry name" value="RmlC-like cupins"/>
    <property type="match status" value="1"/>
</dbReference>
<dbReference type="Gene3D" id="2.60.120.10">
    <property type="entry name" value="Jelly Rolls"/>
    <property type="match status" value="1"/>
</dbReference>
<protein>
    <submittedName>
        <fullName evidence="2">Cupin domain-containing protein</fullName>
    </submittedName>
</protein>
<dbReference type="InterPro" id="IPR013096">
    <property type="entry name" value="Cupin_2"/>
</dbReference>
<keyword evidence="3" id="KW-1185">Reference proteome</keyword>
<evidence type="ECO:0000259" key="1">
    <source>
        <dbReference type="Pfam" id="PF07883"/>
    </source>
</evidence>
<reference evidence="2 3" key="1">
    <citation type="submission" date="2018-05" db="EMBL/GenBank/DDBJ databases">
        <title>Coraliomargarita sinensis sp. nov., isolated from a marine solar saltern.</title>
        <authorList>
            <person name="Zhou L.Y."/>
        </authorList>
    </citation>
    <scope>NUCLEOTIDE SEQUENCE [LARGE SCALE GENOMIC DNA]</scope>
    <source>
        <strain evidence="2 3">WN38</strain>
    </source>
</reference>
<proteinExistence type="predicted"/>
<dbReference type="InterPro" id="IPR014710">
    <property type="entry name" value="RmlC-like_jellyroll"/>
</dbReference>
<feature type="domain" description="Cupin type-2" evidence="1">
    <location>
        <begin position="40"/>
        <end position="107"/>
    </location>
</feature>
<dbReference type="CDD" id="cd02214">
    <property type="entry name" value="cupin_MJ1618"/>
    <property type="match status" value="1"/>
</dbReference>
<dbReference type="EMBL" id="QHJQ01000013">
    <property type="protein sequence ID" value="PXA03075.1"/>
    <property type="molecule type" value="Genomic_DNA"/>
</dbReference>
<dbReference type="InterPro" id="IPR011051">
    <property type="entry name" value="RmlC_Cupin_sf"/>
</dbReference>
<dbReference type="AlphaFoldDB" id="A0A317ZCY4"/>
<dbReference type="RefSeq" id="WP_110132107.1">
    <property type="nucleotide sequence ID" value="NZ_QHJQ01000013.1"/>
</dbReference>
<organism evidence="2 3">
    <name type="scientific">Coraliomargarita sinensis</name>
    <dbReference type="NCBI Taxonomy" id="2174842"/>
    <lineage>
        <taxon>Bacteria</taxon>
        <taxon>Pseudomonadati</taxon>
        <taxon>Verrucomicrobiota</taxon>
        <taxon>Opitutia</taxon>
        <taxon>Puniceicoccales</taxon>
        <taxon>Coraliomargaritaceae</taxon>
        <taxon>Coraliomargarita</taxon>
    </lineage>
</organism>
<sequence>MKPEIIKHGASQEYDTSERCAILELSNDGSDPDVSIARARVAAGVTTAWHRLEGTAERYVIQSGRGRVEVGELPPTEVGPGDVVRIPPGVRQRIMSRGNEDLIFLAICTPRFRPECYLDLEP</sequence>
<dbReference type="InterPro" id="IPR052044">
    <property type="entry name" value="PKS_Associated_Protein"/>
</dbReference>
<evidence type="ECO:0000313" key="3">
    <source>
        <dbReference type="Proteomes" id="UP000247099"/>
    </source>
</evidence>
<accession>A0A317ZCY4</accession>